<dbReference type="Proteomes" id="UP001497623">
    <property type="component" value="Unassembled WGS sequence"/>
</dbReference>
<sequence length="156" mass="17546">DPRPIIFKDAGTAHSTSIYSSGYPAEDAFDEIRNTYWASAARTTYPQSIWFEFNDPVRVVKFAFRSTHNTNEMVANGPSKYEIFFSDGPDCSQMSTWVTLFTDNSGVGFTASNEMKEGVSDNAEAHKCYGFKVNKTPEGNGYDIMVTITDIKFWEI</sequence>
<organism evidence="1 2">
    <name type="scientific">Meganyctiphanes norvegica</name>
    <name type="common">Northern krill</name>
    <name type="synonym">Thysanopoda norvegica</name>
    <dbReference type="NCBI Taxonomy" id="48144"/>
    <lineage>
        <taxon>Eukaryota</taxon>
        <taxon>Metazoa</taxon>
        <taxon>Ecdysozoa</taxon>
        <taxon>Arthropoda</taxon>
        <taxon>Crustacea</taxon>
        <taxon>Multicrustacea</taxon>
        <taxon>Malacostraca</taxon>
        <taxon>Eumalacostraca</taxon>
        <taxon>Eucarida</taxon>
        <taxon>Euphausiacea</taxon>
        <taxon>Euphausiidae</taxon>
        <taxon>Meganyctiphanes</taxon>
    </lineage>
</organism>
<evidence type="ECO:0000313" key="1">
    <source>
        <dbReference type="EMBL" id="CAL4203310.1"/>
    </source>
</evidence>
<protein>
    <recommendedName>
        <fullName evidence="3">F5/8 type C domain-containing protein</fullName>
    </recommendedName>
</protein>
<dbReference type="Gene3D" id="2.60.120.260">
    <property type="entry name" value="Galactose-binding domain-like"/>
    <property type="match status" value="1"/>
</dbReference>
<evidence type="ECO:0000313" key="2">
    <source>
        <dbReference type="Proteomes" id="UP001497623"/>
    </source>
</evidence>
<accession>A0AAV2SLD9</accession>
<dbReference type="SUPFAM" id="SSF49785">
    <property type="entry name" value="Galactose-binding domain-like"/>
    <property type="match status" value="1"/>
</dbReference>
<proteinExistence type="predicted"/>
<gene>
    <name evidence="1" type="ORF">MNOR_LOCUS37768</name>
</gene>
<reference evidence="1 2" key="1">
    <citation type="submission" date="2024-05" db="EMBL/GenBank/DDBJ databases">
        <authorList>
            <person name="Wallberg A."/>
        </authorList>
    </citation>
    <scope>NUCLEOTIDE SEQUENCE [LARGE SCALE GENOMIC DNA]</scope>
</reference>
<dbReference type="AlphaFoldDB" id="A0AAV2SLD9"/>
<name>A0AAV2SLD9_MEGNR</name>
<keyword evidence="2" id="KW-1185">Reference proteome</keyword>
<comment type="caution">
    <text evidence="1">The sequence shown here is derived from an EMBL/GenBank/DDBJ whole genome shotgun (WGS) entry which is preliminary data.</text>
</comment>
<feature type="non-terminal residue" evidence="1">
    <location>
        <position position="1"/>
    </location>
</feature>
<dbReference type="InterPro" id="IPR008979">
    <property type="entry name" value="Galactose-bd-like_sf"/>
</dbReference>
<dbReference type="EMBL" id="CAXKWB010079230">
    <property type="protein sequence ID" value="CAL4203310.1"/>
    <property type="molecule type" value="Genomic_DNA"/>
</dbReference>
<evidence type="ECO:0008006" key="3">
    <source>
        <dbReference type="Google" id="ProtNLM"/>
    </source>
</evidence>